<comment type="subcellular location">
    <subcellularLocation>
        <location evidence="1">Nucleus</location>
    </subcellularLocation>
</comment>
<dbReference type="EMBL" id="KB706303">
    <property type="protein sequence ID" value="EMR68155.1"/>
    <property type="molecule type" value="Genomic_DNA"/>
</dbReference>
<keyword evidence="9" id="KW-0418">Kinase</keyword>
<dbReference type="SUPFAM" id="SSF143870">
    <property type="entry name" value="PF0523-like"/>
    <property type="match status" value="1"/>
</dbReference>
<dbReference type="GO" id="GO:0005634">
    <property type="term" value="C:nucleus"/>
    <property type="evidence" value="ECO:0007669"/>
    <property type="project" value="UniProtKB-SubCell"/>
</dbReference>
<comment type="function">
    <text evidence="7">Component of the EKC/KEOPS complex that is required for the formation of a threonylcarbamoyl group on adenosine at position 37 (t(6)A37) in tRNAs that read codons beginning with adenine. The complex is probably involved in the transfer of the threonylcarbamoyl moiety of threonylcarbamoyl-AMP (TC-AMP) to the N6 group of A37. CGI121 acts as an allosteric effector that regulates the t(6)A activity of the complex. The EKC/KEOPS complex also promotes both telomere uncapping and telomere elongation. The complex is required for efficient recruitment of transcriptional coactivators. CGI121 is not required for tRNA modification.</text>
</comment>
<evidence type="ECO:0000256" key="7">
    <source>
        <dbReference type="ARBA" id="ARBA00025043"/>
    </source>
</evidence>
<proteinExistence type="inferred from homology"/>
<keyword evidence="10" id="KW-1185">Reference proteome</keyword>
<keyword evidence="5" id="KW-0819">tRNA processing</keyword>
<evidence type="ECO:0000313" key="10">
    <source>
        <dbReference type="Proteomes" id="UP000012174"/>
    </source>
</evidence>
<evidence type="ECO:0000256" key="4">
    <source>
        <dbReference type="ARBA" id="ARBA00016009"/>
    </source>
</evidence>
<dbReference type="InterPro" id="IPR013926">
    <property type="entry name" value="CGI121/TPRKB"/>
</dbReference>
<evidence type="ECO:0000313" key="9">
    <source>
        <dbReference type="EMBL" id="EMR68155.1"/>
    </source>
</evidence>
<dbReference type="Gene3D" id="3.30.2380.10">
    <property type="entry name" value="CGI121/TPRKB"/>
    <property type="match status" value="1"/>
</dbReference>
<keyword evidence="6 8" id="KW-0539">Nucleus</keyword>
<dbReference type="KEGG" id="ela:UCREL1_4834"/>
<dbReference type="OrthoDB" id="329139at2759"/>
<evidence type="ECO:0000256" key="1">
    <source>
        <dbReference type="ARBA" id="ARBA00004123"/>
    </source>
</evidence>
<dbReference type="PANTHER" id="PTHR15840">
    <property type="entry name" value="CGI-121 FAMILY MEMBER"/>
    <property type="match status" value="1"/>
</dbReference>
<dbReference type="InterPro" id="IPR036504">
    <property type="entry name" value="CGI121/TPRKB_sf"/>
</dbReference>
<accession>M7TN92</accession>
<dbReference type="GO" id="GO:0002949">
    <property type="term" value="P:tRNA threonylcarbamoyladenosine modification"/>
    <property type="evidence" value="ECO:0007669"/>
    <property type="project" value="TreeGrafter"/>
</dbReference>
<evidence type="ECO:0000256" key="6">
    <source>
        <dbReference type="ARBA" id="ARBA00023242"/>
    </source>
</evidence>
<protein>
    <recommendedName>
        <fullName evidence="4">EKC/KEOPS complex subunit CGI121</fullName>
    </recommendedName>
    <alternativeName>
        <fullName evidence="3">EKC/KEOPS complex subunit cgi121</fullName>
    </alternativeName>
</protein>
<evidence type="ECO:0000256" key="8">
    <source>
        <dbReference type="RuleBase" id="RU004398"/>
    </source>
</evidence>
<dbReference type="AlphaFoldDB" id="M7TN92"/>
<dbReference type="GO" id="GO:0016301">
    <property type="term" value="F:kinase activity"/>
    <property type="evidence" value="ECO:0007669"/>
    <property type="project" value="UniProtKB-KW"/>
</dbReference>
<gene>
    <name evidence="9" type="ORF">UCREL1_4834</name>
</gene>
<dbReference type="Proteomes" id="UP000012174">
    <property type="component" value="Unassembled WGS sequence"/>
</dbReference>
<dbReference type="Pfam" id="PF08617">
    <property type="entry name" value="CGI-121"/>
    <property type="match status" value="1"/>
</dbReference>
<name>M7TN92_EUTLA</name>
<dbReference type="OMA" id="IVCRMST"/>
<organism evidence="9 10">
    <name type="scientific">Eutypa lata (strain UCR-EL1)</name>
    <name type="common">Grapevine dieback disease fungus</name>
    <name type="synonym">Eutypa armeniacae</name>
    <dbReference type="NCBI Taxonomy" id="1287681"/>
    <lineage>
        <taxon>Eukaryota</taxon>
        <taxon>Fungi</taxon>
        <taxon>Dikarya</taxon>
        <taxon>Ascomycota</taxon>
        <taxon>Pezizomycotina</taxon>
        <taxon>Sordariomycetes</taxon>
        <taxon>Xylariomycetidae</taxon>
        <taxon>Xylariales</taxon>
        <taxon>Diatrypaceae</taxon>
        <taxon>Eutypa</taxon>
    </lineage>
</organism>
<sequence>MALETIQLEHVPTTHSIHVATYRGVSNAEFLQRQLLSRNRDFEYAFIDASSVISRLQILSAIYKAITIQMGGNMRTPNIHSEIVCSLSPTNNIAEAYRRYGITSSSKDIIIVKVLISNAEDQSSELTSQDVEAHLQEHVEGISVPFSDEILSEITDWTKVRKYYKLNGIGWIDAIKDESLKRREMEMLVLGSIALRGV</sequence>
<dbReference type="PANTHER" id="PTHR15840:SF10">
    <property type="entry name" value="EKC_KEOPS COMPLEX SUBUNIT TPRKB"/>
    <property type="match status" value="1"/>
</dbReference>
<evidence type="ECO:0000256" key="2">
    <source>
        <dbReference type="ARBA" id="ARBA00005546"/>
    </source>
</evidence>
<dbReference type="STRING" id="1287681.M7TN92"/>
<evidence type="ECO:0000256" key="3">
    <source>
        <dbReference type="ARBA" id="ARBA00015316"/>
    </source>
</evidence>
<reference evidence="10" key="1">
    <citation type="journal article" date="2013" name="Genome Announc.">
        <title>Draft genome sequence of the grapevine dieback fungus Eutypa lata UCR-EL1.</title>
        <authorList>
            <person name="Blanco-Ulate B."/>
            <person name="Rolshausen P.E."/>
            <person name="Cantu D."/>
        </authorList>
    </citation>
    <scope>NUCLEOTIDE SEQUENCE [LARGE SCALE GENOMIC DNA]</scope>
    <source>
        <strain evidence="10">UCR-EL1</strain>
    </source>
</reference>
<dbReference type="GO" id="GO:0005829">
    <property type="term" value="C:cytosol"/>
    <property type="evidence" value="ECO:0007669"/>
    <property type="project" value="TreeGrafter"/>
</dbReference>
<dbReference type="GO" id="GO:0000408">
    <property type="term" value="C:EKC/KEOPS complex"/>
    <property type="evidence" value="ECO:0007669"/>
    <property type="project" value="TreeGrafter"/>
</dbReference>
<dbReference type="eggNOG" id="KOG4066">
    <property type="taxonomic scope" value="Eukaryota"/>
</dbReference>
<keyword evidence="9" id="KW-0808">Transferase</keyword>
<evidence type="ECO:0000256" key="5">
    <source>
        <dbReference type="ARBA" id="ARBA00022694"/>
    </source>
</evidence>
<dbReference type="HOGENOM" id="CLU_065847_1_0_1"/>
<comment type="similarity">
    <text evidence="2 8">Belongs to the CGI121/TPRKB family.</text>
</comment>